<dbReference type="NCBIfam" id="NF002058">
    <property type="entry name" value="PRK00888.1"/>
    <property type="match status" value="1"/>
</dbReference>
<keyword evidence="3 7" id="KW-0812">Transmembrane</keyword>
<evidence type="ECO:0000256" key="6">
    <source>
        <dbReference type="ARBA" id="ARBA00023306"/>
    </source>
</evidence>
<feature type="compositionally biased region" description="Low complexity" evidence="8">
    <location>
        <begin position="95"/>
        <end position="119"/>
    </location>
</feature>
<evidence type="ECO:0000256" key="2">
    <source>
        <dbReference type="ARBA" id="ARBA00022618"/>
    </source>
</evidence>
<accession>A0ABT7E0A0</accession>
<evidence type="ECO:0000313" key="9">
    <source>
        <dbReference type="EMBL" id="MDK2125734.1"/>
    </source>
</evidence>
<evidence type="ECO:0000313" key="10">
    <source>
        <dbReference type="Proteomes" id="UP001172778"/>
    </source>
</evidence>
<organism evidence="9 10">
    <name type="scientific">Parachitinimonas caeni</name>
    <dbReference type="NCBI Taxonomy" id="3031301"/>
    <lineage>
        <taxon>Bacteria</taxon>
        <taxon>Pseudomonadati</taxon>
        <taxon>Pseudomonadota</taxon>
        <taxon>Betaproteobacteria</taxon>
        <taxon>Neisseriales</taxon>
        <taxon>Chitinibacteraceae</taxon>
        <taxon>Parachitinimonas</taxon>
    </lineage>
</organism>
<feature type="topological domain" description="Periplasmic" evidence="7">
    <location>
        <begin position="22"/>
        <end position="140"/>
    </location>
</feature>
<protein>
    <recommendedName>
        <fullName evidence="7">Cell division protein FtsB</fullName>
    </recommendedName>
</protein>
<dbReference type="InterPro" id="IPR023081">
    <property type="entry name" value="Cell_div_FtsB"/>
</dbReference>
<dbReference type="PANTHER" id="PTHR37485">
    <property type="entry name" value="CELL DIVISION PROTEIN FTSB"/>
    <property type="match status" value="1"/>
</dbReference>
<sequence length="140" mass="15103">MRLLAIALASLIVLLQWPLWVGKGSWLKVWQIESQLADQVKQNQQLKSRNQALDAEVNDLKTGVSAIEERARNELGMIRNDEVFFQILDRSEPLAEPSASRSPAASAERPALAPPAAASQTPLAGAEKISGPSAVTAPQP</sequence>
<dbReference type="EMBL" id="JARRAF010000023">
    <property type="protein sequence ID" value="MDK2125734.1"/>
    <property type="molecule type" value="Genomic_DNA"/>
</dbReference>
<dbReference type="Pfam" id="PF04977">
    <property type="entry name" value="DivIC"/>
    <property type="match status" value="1"/>
</dbReference>
<keyword evidence="1 7" id="KW-1003">Cell membrane</keyword>
<keyword evidence="7" id="KW-0997">Cell inner membrane</keyword>
<comment type="subunit">
    <text evidence="7">Part of a complex composed of FtsB, FtsL and FtsQ.</text>
</comment>
<name>A0ABT7E0A0_9NEIS</name>
<evidence type="ECO:0000256" key="3">
    <source>
        <dbReference type="ARBA" id="ARBA00022692"/>
    </source>
</evidence>
<dbReference type="GO" id="GO:0051301">
    <property type="term" value="P:cell division"/>
    <property type="evidence" value="ECO:0007669"/>
    <property type="project" value="UniProtKB-KW"/>
</dbReference>
<evidence type="ECO:0000256" key="1">
    <source>
        <dbReference type="ARBA" id="ARBA00022475"/>
    </source>
</evidence>
<comment type="similarity">
    <text evidence="7">Belongs to the FtsB family.</text>
</comment>
<feature type="region of interest" description="Disordered" evidence="8">
    <location>
        <begin position="95"/>
        <end position="140"/>
    </location>
</feature>
<comment type="function">
    <text evidence="7">Essential cell division protein. May link together the upstream cell division proteins, which are predominantly cytoplasmic, with the downstream cell division proteins, which are predominantly periplasmic.</text>
</comment>
<dbReference type="PANTHER" id="PTHR37485:SF1">
    <property type="entry name" value="CELL DIVISION PROTEIN FTSB"/>
    <property type="match status" value="1"/>
</dbReference>
<keyword evidence="5 7" id="KW-0472">Membrane</keyword>
<keyword evidence="2 7" id="KW-0132">Cell division</keyword>
<gene>
    <name evidence="7 9" type="primary">ftsB</name>
    <name evidence="9" type="ORF">PZA18_16895</name>
</gene>
<feature type="coiled-coil region" evidence="7">
    <location>
        <begin position="36"/>
        <end position="70"/>
    </location>
</feature>
<reference evidence="9" key="1">
    <citation type="submission" date="2023-03" db="EMBL/GenBank/DDBJ databases">
        <title>Chitinimonas shenzhenensis gen. nov., sp. nov., a novel member of family Burkholderiaceae isolated from activated sludge collected in Shen Zhen, China.</title>
        <authorList>
            <person name="Wang X."/>
        </authorList>
    </citation>
    <scope>NUCLEOTIDE SEQUENCE</scope>
    <source>
        <strain evidence="9">DQS-5</strain>
    </source>
</reference>
<keyword evidence="7" id="KW-0175">Coiled coil</keyword>
<comment type="caution">
    <text evidence="9">The sequence shown here is derived from an EMBL/GenBank/DDBJ whole genome shotgun (WGS) entry which is preliminary data.</text>
</comment>
<dbReference type="HAMAP" id="MF_00599">
    <property type="entry name" value="FtsB"/>
    <property type="match status" value="1"/>
</dbReference>
<proteinExistence type="inferred from homology"/>
<evidence type="ECO:0000256" key="8">
    <source>
        <dbReference type="SAM" id="MobiDB-lite"/>
    </source>
</evidence>
<keyword evidence="10" id="KW-1185">Reference proteome</keyword>
<evidence type="ECO:0000256" key="5">
    <source>
        <dbReference type="ARBA" id="ARBA00023136"/>
    </source>
</evidence>
<dbReference type="RefSeq" id="WP_284102045.1">
    <property type="nucleotide sequence ID" value="NZ_JARRAF010000023.1"/>
</dbReference>
<dbReference type="Proteomes" id="UP001172778">
    <property type="component" value="Unassembled WGS sequence"/>
</dbReference>
<evidence type="ECO:0000256" key="7">
    <source>
        <dbReference type="HAMAP-Rule" id="MF_00599"/>
    </source>
</evidence>
<evidence type="ECO:0000256" key="4">
    <source>
        <dbReference type="ARBA" id="ARBA00022989"/>
    </source>
</evidence>
<feature type="topological domain" description="Cytoplasmic" evidence="7">
    <location>
        <begin position="1"/>
        <end position="3"/>
    </location>
</feature>
<keyword evidence="4 7" id="KW-1133">Transmembrane helix</keyword>
<dbReference type="InterPro" id="IPR007060">
    <property type="entry name" value="FtsL/DivIC"/>
</dbReference>
<keyword evidence="6 7" id="KW-0131">Cell cycle</keyword>
<comment type="subcellular location">
    <subcellularLocation>
        <location evidence="7">Cell inner membrane</location>
        <topology evidence="7">Single-pass type II membrane protein</topology>
    </subcellularLocation>
    <text evidence="7">Localizes to the division septum.</text>
</comment>